<feature type="transmembrane region" description="Helical" evidence="1">
    <location>
        <begin position="12"/>
        <end position="32"/>
    </location>
</feature>
<protein>
    <recommendedName>
        <fullName evidence="4">Cytochrome B</fullName>
    </recommendedName>
</protein>
<reference evidence="2 3" key="1">
    <citation type="submission" date="2020-11" db="EMBL/GenBank/DDBJ databases">
        <title>Hymenobacter sp.</title>
        <authorList>
            <person name="Kim M.K."/>
        </authorList>
    </citation>
    <scope>NUCLEOTIDE SEQUENCE [LARGE SCALE GENOMIC DNA]</scope>
    <source>
        <strain evidence="2 3">BT594</strain>
    </source>
</reference>
<keyword evidence="3" id="KW-1185">Reference proteome</keyword>
<evidence type="ECO:0000313" key="2">
    <source>
        <dbReference type="EMBL" id="MBG8555590.1"/>
    </source>
</evidence>
<keyword evidence="1" id="KW-0472">Membrane</keyword>
<gene>
    <name evidence="2" type="ORF">I5L79_18750</name>
</gene>
<name>A0ABS0L641_9BACT</name>
<feature type="transmembrane region" description="Helical" evidence="1">
    <location>
        <begin position="120"/>
        <end position="140"/>
    </location>
</feature>
<keyword evidence="1" id="KW-0812">Transmembrane</keyword>
<feature type="transmembrane region" description="Helical" evidence="1">
    <location>
        <begin position="84"/>
        <end position="108"/>
    </location>
</feature>
<dbReference type="EMBL" id="JADWYK010000014">
    <property type="protein sequence ID" value="MBG8555590.1"/>
    <property type="molecule type" value="Genomic_DNA"/>
</dbReference>
<organism evidence="2 3">
    <name type="scientific">Hymenobacter guriensis</name>
    <dbReference type="NCBI Taxonomy" id="2793065"/>
    <lineage>
        <taxon>Bacteria</taxon>
        <taxon>Pseudomonadati</taxon>
        <taxon>Bacteroidota</taxon>
        <taxon>Cytophagia</taxon>
        <taxon>Cytophagales</taxon>
        <taxon>Hymenobacteraceae</taxon>
        <taxon>Hymenobacter</taxon>
    </lineage>
</organism>
<evidence type="ECO:0000256" key="1">
    <source>
        <dbReference type="SAM" id="Phobius"/>
    </source>
</evidence>
<evidence type="ECO:0000313" key="3">
    <source>
        <dbReference type="Proteomes" id="UP000601099"/>
    </source>
</evidence>
<feature type="transmembrane region" description="Helical" evidence="1">
    <location>
        <begin position="44"/>
        <end position="64"/>
    </location>
</feature>
<proteinExistence type="predicted"/>
<accession>A0ABS0L641</accession>
<keyword evidence="1" id="KW-1133">Transmembrane helix</keyword>
<sequence length="151" mass="16930">MYLTLLTLHSLVRWVLLLGIFASIFRACRGWLGRRPFTAFDNTLRHTTATVAHVQLVLGYGLYLVSPLISSFHLRDAAHAPTSLFFGVQHVALMTLAITVLTIGSALAKRQTTDQAKFRTMALWFALTLVLILVAIPWPFSPLAQRPLLRF</sequence>
<dbReference type="RefSeq" id="WP_196956610.1">
    <property type="nucleotide sequence ID" value="NZ_JADWYK010000014.1"/>
</dbReference>
<evidence type="ECO:0008006" key="4">
    <source>
        <dbReference type="Google" id="ProtNLM"/>
    </source>
</evidence>
<dbReference type="Proteomes" id="UP000601099">
    <property type="component" value="Unassembled WGS sequence"/>
</dbReference>
<comment type="caution">
    <text evidence="2">The sequence shown here is derived from an EMBL/GenBank/DDBJ whole genome shotgun (WGS) entry which is preliminary data.</text>
</comment>